<dbReference type="STRING" id="1776384.GCA_900086585_03082"/>
<dbReference type="InterPro" id="IPR001367">
    <property type="entry name" value="Fe_dep_repressor"/>
</dbReference>
<dbReference type="Gene3D" id="1.10.60.10">
    <property type="entry name" value="Iron dependent repressor, metal binding and dimerisation domain"/>
    <property type="match status" value="1"/>
</dbReference>
<dbReference type="GO" id="GO:0046983">
    <property type="term" value="F:protein dimerization activity"/>
    <property type="evidence" value="ECO:0007669"/>
    <property type="project" value="InterPro"/>
</dbReference>
<keyword evidence="7" id="KW-1185">Reference proteome</keyword>
<evidence type="ECO:0000256" key="2">
    <source>
        <dbReference type="ARBA" id="ARBA00023015"/>
    </source>
</evidence>
<evidence type="ECO:0000256" key="4">
    <source>
        <dbReference type="ARBA" id="ARBA00023163"/>
    </source>
</evidence>
<sequence length="119" mass="13444">MELGRSKEDYLKTIFMLQKKEGDVYSVNIAQSMGVSKASVSVALKQLRGKGYVEQAQNGGLRLSPQGFSIALQIYERYDFFVKLLLQIGVPLEIARHDACQIEHDISKESYEKLKAVFL</sequence>
<evidence type="ECO:0000259" key="5">
    <source>
        <dbReference type="PROSITE" id="PS50944"/>
    </source>
</evidence>
<dbReference type="PANTHER" id="PTHR33238:SF7">
    <property type="entry name" value="IRON-DEPENDENT TRANSCRIPTIONAL REGULATOR"/>
    <property type="match status" value="1"/>
</dbReference>
<evidence type="ECO:0000256" key="1">
    <source>
        <dbReference type="ARBA" id="ARBA00007871"/>
    </source>
</evidence>
<dbReference type="InterPro" id="IPR050536">
    <property type="entry name" value="DtxR_MntR_Metal-Reg"/>
</dbReference>
<keyword evidence="3" id="KW-0238">DNA-binding</keyword>
<comment type="similarity">
    <text evidence="1">Belongs to the DtxR/MntR family.</text>
</comment>
<dbReference type="Proteomes" id="UP000284841">
    <property type="component" value="Unassembled WGS sequence"/>
</dbReference>
<dbReference type="InterPro" id="IPR036390">
    <property type="entry name" value="WH_DNA-bd_sf"/>
</dbReference>
<comment type="caution">
    <text evidence="6">The sequence shown here is derived from an EMBL/GenBank/DDBJ whole genome shotgun (WGS) entry which is preliminary data.</text>
</comment>
<accession>A0A415E7G7</accession>
<organism evidence="6 7">
    <name type="scientific">Emergencia timonensis</name>
    <dbReference type="NCBI Taxonomy" id="1776384"/>
    <lineage>
        <taxon>Bacteria</taxon>
        <taxon>Bacillati</taxon>
        <taxon>Bacillota</taxon>
        <taxon>Clostridia</taxon>
        <taxon>Peptostreptococcales</taxon>
        <taxon>Anaerovoracaceae</taxon>
        <taxon>Emergencia</taxon>
    </lineage>
</organism>
<dbReference type="GO" id="GO:0046914">
    <property type="term" value="F:transition metal ion binding"/>
    <property type="evidence" value="ECO:0007669"/>
    <property type="project" value="InterPro"/>
</dbReference>
<dbReference type="GeneID" id="83005396"/>
<evidence type="ECO:0000313" key="6">
    <source>
        <dbReference type="EMBL" id="RHJ89727.1"/>
    </source>
</evidence>
<protein>
    <submittedName>
        <fullName evidence="6">Metal-dependent transcriptional regulator</fullName>
    </submittedName>
</protein>
<dbReference type="GO" id="GO:0003677">
    <property type="term" value="F:DNA binding"/>
    <property type="evidence" value="ECO:0007669"/>
    <property type="project" value="UniProtKB-KW"/>
</dbReference>
<dbReference type="InterPro" id="IPR022687">
    <property type="entry name" value="HTH_DTXR"/>
</dbReference>
<dbReference type="GO" id="GO:0003700">
    <property type="term" value="F:DNA-binding transcription factor activity"/>
    <property type="evidence" value="ECO:0007669"/>
    <property type="project" value="InterPro"/>
</dbReference>
<dbReference type="EMBL" id="QRMS01000001">
    <property type="protein sequence ID" value="RHJ89727.1"/>
    <property type="molecule type" value="Genomic_DNA"/>
</dbReference>
<dbReference type="InterPro" id="IPR022689">
    <property type="entry name" value="Iron_dep_repressor"/>
</dbReference>
<dbReference type="RefSeq" id="WP_067540468.1">
    <property type="nucleotide sequence ID" value="NZ_AP025567.1"/>
</dbReference>
<dbReference type="SUPFAM" id="SSF46785">
    <property type="entry name" value="Winged helix' DNA-binding domain"/>
    <property type="match status" value="1"/>
</dbReference>
<dbReference type="InterPro" id="IPR036388">
    <property type="entry name" value="WH-like_DNA-bd_sf"/>
</dbReference>
<dbReference type="Gene3D" id="1.10.10.10">
    <property type="entry name" value="Winged helix-like DNA-binding domain superfamily/Winged helix DNA-binding domain"/>
    <property type="match status" value="1"/>
</dbReference>
<gene>
    <name evidence="6" type="ORF">DW099_03960</name>
</gene>
<dbReference type="SMART" id="SM00529">
    <property type="entry name" value="HTH_DTXR"/>
    <property type="match status" value="1"/>
</dbReference>
<dbReference type="SUPFAM" id="SSF47979">
    <property type="entry name" value="Iron-dependent repressor protein, dimerization domain"/>
    <property type="match status" value="1"/>
</dbReference>
<dbReference type="AlphaFoldDB" id="A0A415E7G7"/>
<dbReference type="InterPro" id="IPR036421">
    <property type="entry name" value="Fe_dep_repressor_sf"/>
</dbReference>
<evidence type="ECO:0000256" key="3">
    <source>
        <dbReference type="ARBA" id="ARBA00023125"/>
    </source>
</evidence>
<dbReference type="Pfam" id="PF02742">
    <property type="entry name" value="Fe_dep_repr_C"/>
    <property type="match status" value="1"/>
</dbReference>
<name>A0A415E7G7_9FIRM</name>
<dbReference type="OrthoDB" id="9794394at2"/>
<feature type="domain" description="HTH dtxR-type" evidence="5">
    <location>
        <begin position="3"/>
        <end position="64"/>
    </location>
</feature>
<dbReference type="PROSITE" id="PS50944">
    <property type="entry name" value="HTH_DTXR"/>
    <property type="match status" value="1"/>
</dbReference>
<proteinExistence type="inferred from homology"/>
<evidence type="ECO:0000313" key="7">
    <source>
        <dbReference type="Proteomes" id="UP000284841"/>
    </source>
</evidence>
<reference evidence="6 7" key="1">
    <citation type="submission" date="2018-08" db="EMBL/GenBank/DDBJ databases">
        <title>A genome reference for cultivated species of the human gut microbiota.</title>
        <authorList>
            <person name="Zou Y."/>
            <person name="Xue W."/>
            <person name="Luo G."/>
        </authorList>
    </citation>
    <scope>NUCLEOTIDE SEQUENCE [LARGE SCALE GENOMIC DNA]</scope>
    <source>
        <strain evidence="6 7">AM07-24</strain>
    </source>
</reference>
<keyword evidence="4" id="KW-0804">Transcription</keyword>
<keyword evidence="2" id="KW-0805">Transcription regulation</keyword>
<dbReference type="PANTHER" id="PTHR33238">
    <property type="entry name" value="IRON (METAL) DEPENDENT REPRESSOR, DTXR FAMILY"/>
    <property type="match status" value="1"/>
</dbReference>
<dbReference type="Pfam" id="PF01325">
    <property type="entry name" value="Fe_dep_repress"/>
    <property type="match status" value="1"/>
</dbReference>